<comment type="caution">
    <text evidence="5">The sequence shown here is derived from an EMBL/GenBank/DDBJ whole genome shotgun (WGS) entry which is preliminary data.</text>
</comment>
<sequence length="255" mass="28718">MRAPTTSQTPTYRLEAGPVTLYAQLAGILRERIKSGAWPNGEEIPTLEELAADFNVARVTVRQAMQILMKEGLVSSQRGRRTFVTYTPAEDKNPLFLSINMVSSVTPNYEITVISRDEVPESYLGEPYLGKARGPYMRVRKVDFEGGEPYSVSTHFISLPIYKRFGKVGEDQVKIARLVRDKSRGALHRCHERVTVGAADLEESQFLKCPLAAPVARIRRVFLDAKDEVLYYALLTFRSDRFGIERDTTDLIKGA</sequence>
<dbReference type="InterPro" id="IPR036390">
    <property type="entry name" value="WH_DNA-bd_sf"/>
</dbReference>
<evidence type="ECO:0000313" key="5">
    <source>
        <dbReference type="EMBL" id="GAA4344135.1"/>
    </source>
</evidence>
<accession>A0ABP8HTE0</accession>
<dbReference type="CDD" id="cd07377">
    <property type="entry name" value="WHTH_GntR"/>
    <property type="match status" value="1"/>
</dbReference>
<keyword evidence="1" id="KW-0805">Transcription regulation</keyword>
<dbReference type="PANTHER" id="PTHR44846">
    <property type="entry name" value="MANNOSYL-D-GLYCERATE TRANSPORT/METABOLISM SYSTEM REPRESSOR MNGR-RELATED"/>
    <property type="match status" value="1"/>
</dbReference>
<dbReference type="InterPro" id="IPR028978">
    <property type="entry name" value="Chorismate_lyase_/UTRA_dom_sf"/>
</dbReference>
<feature type="domain" description="HTH gntR-type" evidence="4">
    <location>
        <begin position="19"/>
        <end position="87"/>
    </location>
</feature>
<dbReference type="SMART" id="SM00866">
    <property type="entry name" value="UTRA"/>
    <property type="match status" value="1"/>
</dbReference>
<dbReference type="PANTHER" id="PTHR44846:SF17">
    <property type="entry name" value="GNTR-FAMILY TRANSCRIPTIONAL REGULATOR"/>
    <property type="match status" value="1"/>
</dbReference>
<dbReference type="Pfam" id="PF00392">
    <property type="entry name" value="GntR"/>
    <property type="match status" value="1"/>
</dbReference>
<evidence type="ECO:0000256" key="2">
    <source>
        <dbReference type="ARBA" id="ARBA00023125"/>
    </source>
</evidence>
<evidence type="ECO:0000259" key="4">
    <source>
        <dbReference type="PROSITE" id="PS50949"/>
    </source>
</evidence>
<keyword evidence="6" id="KW-1185">Reference proteome</keyword>
<dbReference type="Proteomes" id="UP001500975">
    <property type="component" value="Unassembled WGS sequence"/>
</dbReference>
<dbReference type="InterPro" id="IPR011663">
    <property type="entry name" value="UTRA"/>
</dbReference>
<dbReference type="InterPro" id="IPR000524">
    <property type="entry name" value="Tscrpt_reg_HTH_GntR"/>
</dbReference>
<dbReference type="EMBL" id="BAABGJ010000026">
    <property type="protein sequence ID" value="GAA4344135.1"/>
    <property type="molecule type" value="Genomic_DNA"/>
</dbReference>
<evidence type="ECO:0000256" key="3">
    <source>
        <dbReference type="ARBA" id="ARBA00023163"/>
    </source>
</evidence>
<gene>
    <name evidence="5" type="ORF">GCM10023165_27080</name>
</gene>
<dbReference type="InterPro" id="IPR036388">
    <property type="entry name" value="WH-like_DNA-bd_sf"/>
</dbReference>
<dbReference type="InterPro" id="IPR050679">
    <property type="entry name" value="Bact_HTH_transcr_reg"/>
</dbReference>
<evidence type="ECO:0000256" key="1">
    <source>
        <dbReference type="ARBA" id="ARBA00023015"/>
    </source>
</evidence>
<dbReference type="SUPFAM" id="SSF64288">
    <property type="entry name" value="Chorismate lyase-like"/>
    <property type="match status" value="1"/>
</dbReference>
<reference evidence="6" key="1">
    <citation type="journal article" date="2019" name="Int. J. Syst. Evol. Microbiol.">
        <title>The Global Catalogue of Microorganisms (GCM) 10K type strain sequencing project: providing services to taxonomists for standard genome sequencing and annotation.</title>
        <authorList>
            <consortium name="The Broad Institute Genomics Platform"/>
            <consortium name="The Broad Institute Genome Sequencing Center for Infectious Disease"/>
            <person name="Wu L."/>
            <person name="Ma J."/>
        </authorList>
    </citation>
    <scope>NUCLEOTIDE SEQUENCE [LARGE SCALE GENOMIC DNA]</scope>
    <source>
        <strain evidence="6">JCM 17804</strain>
    </source>
</reference>
<proteinExistence type="predicted"/>
<dbReference type="SUPFAM" id="SSF46785">
    <property type="entry name" value="Winged helix' DNA-binding domain"/>
    <property type="match status" value="1"/>
</dbReference>
<organism evidence="5 6">
    <name type="scientific">Variovorax defluvii</name>
    <dbReference type="NCBI Taxonomy" id="913761"/>
    <lineage>
        <taxon>Bacteria</taxon>
        <taxon>Pseudomonadati</taxon>
        <taxon>Pseudomonadota</taxon>
        <taxon>Betaproteobacteria</taxon>
        <taxon>Burkholderiales</taxon>
        <taxon>Comamonadaceae</taxon>
        <taxon>Variovorax</taxon>
    </lineage>
</organism>
<dbReference type="Pfam" id="PF07702">
    <property type="entry name" value="UTRA"/>
    <property type="match status" value="1"/>
</dbReference>
<name>A0ABP8HTE0_9BURK</name>
<dbReference type="SMART" id="SM00345">
    <property type="entry name" value="HTH_GNTR"/>
    <property type="match status" value="1"/>
</dbReference>
<dbReference type="RefSeq" id="WP_345538475.1">
    <property type="nucleotide sequence ID" value="NZ_BAABGJ010000026.1"/>
</dbReference>
<dbReference type="PROSITE" id="PS50949">
    <property type="entry name" value="HTH_GNTR"/>
    <property type="match status" value="1"/>
</dbReference>
<evidence type="ECO:0000313" key="6">
    <source>
        <dbReference type="Proteomes" id="UP001500975"/>
    </source>
</evidence>
<dbReference type="PRINTS" id="PR00035">
    <property type="entry name" value="HTHGNTR"/>
</dbReference>
<dbReference type="Gene3D" id="1.10.10.10">
    <property type="entry name" value="Winged helix-like DNA-binding domain superfamily/Winged helix DNA-binding domain"/>
    <property type="match status" value="1"/>
</dbReference>
<protein>
    <submittedName>
        <fullName evidence="5">GntR family transcriptional regulator</fullName>
    </submittedName>
</protein>
<dbReference type="Gene3D" id="3.40.1410.10">
    <property type="entry name" value="Chorismate lyase-like"/>
    <property type="match status" value="1"/>
</dbReference>
<keyword evidence="3" id="KW-0804">Transcription</keyword>
<keyword evidence="2" id="KW-0238">DNA-binding</keyword>